<dbReference type="AlphaFoldDB" id="A0A7W8DS22"/>
<dbReference type="SMART" id="SM00849">
    <property type="entry name" value="Lactamase_B"/>
    <property type="match status" value="1"/>
</dbReference>
<accession>A0A7W8DS22</accession>
<keyword evidence="2" id="KW-0479">Metal-binding</keyword>
<dbReference type="RefSeq" id="WP_184213158.1">
    <property type="nucleotide sequence ID" value="NZ_JACHIF010000014.1"/>
</dbReference>
<name>A0A7W8DS22_9BACT</name>
<dbReference type="InterPro" id="IPR036866">
    <property type="entry name" value="RibonucZ/Hydroxyglut_hydro"/>
</dbReference>
<dbReference type="CDD" id="cd06262">
    <property type="entry name" value="metallo-hydrolase-like_MBL-fold"/>
    <property type="match status" value="1"/>
</dbReference>
<keyword evidence="3 7" id="KW-0378">Hydrolase</keyword>
<keyword evidence="4" id="KW-0862">Zinc</keyword>
<keyword evidence="8" id="KW-1185">Reference proteome</keyword>
<evidence type="ECO:0000313" key="7">
    <source>
        <dbReference type="EMBL" id="MBB5040519.1"/>
    </source>
</evidence>
<dbReference type="PANTHER" id="PTHR46233">
    <property type="entry name" value="HYDROXYACYLGLUTATHIONE HYDROLASE GLOC"/>
    <property type="match status" value="1"/>
</dbReference>
<protein>
    <submittedName>
        <fullName evidence="7">Glyoxylase-like metal-dependent hydrolase (Beta-lactamase superfamily II)</fullName>
    </submittedName>
</protein>
<organism evidence="7 8">
    <name type="scientific">Prosthecobacter dejongeii</name>
    <dbReference type="NCBI Taxonomy" id="48465"/>
    <lineage>
        <taxon>Bacteria</taxon>
        <taxon>Pseudomonadati</taxon>
        <taxon>Verrucomicrobiota</taxon>
        <taxon>Verrucomicrobiia</taxon>
        <taxon>Verrucomicrobiales</taxon>
        <taxon>Verrucomicrobiaceae</taxon>
        <taxon>Prosthecobacter</taxon>
    </lineage>
</organism>
<dbReference type="Pfam" id="PF00753">
    <property type="entry name" value="Lactamase_B"/>
    <property type="match status" value="1"/>
</dbReference>
<dbReference type="SUPFAM" id="SSF56281">
    <property type="entry name" value="Metallo-hydrolase/oxidoreductase"/>
    <property type="match status" value="1"/>
</dbReference>
<evidence type="ECO:0000256" key="2">
    <source>
        <dbReference type="ARBA" id="ARBA00022723"/>
    </source>
</evidence>
<dbReference type="GO" id="GO:0016787">
    <property type="term" value="F:hydrolase activity"/>
    <property type="evidence" value="ECO:0007669"/>
    <property type="project" value="UniProtKB-KW"/>
</dbReference>
<comment type="caution">
    <text evidence="7">The sequence shown here is derived from an EMBL/GenBank/DDBJ whole genome shotgun (WGS) entry which is preliminary data.</text>
</comment>
<dbReference type="PANTHER" id="PTHR46233:SF3">
    <property type="entry name" value="HYDROXYACYLGLUTATHIONE HYDROLASE GLOC"/>
    <property type="match status" value="1"/>
</dbReference>
<evidence type="ECO:0000256" key="1">
    <source>
        <dbReference type="ARBA" id="ARBA00001947"/>
    </source>
</evidence>
<dbReference type="Gene3D" id="3.60.15.10">
    <property type="entry name" value="Ribonuclease Z/Hydroxyacylglutathione hydrolase-like"/>
    <property type="match status" value="1"/>
</dbReference>
<dbReference type="Proteomes" id="UP000534294">
    <property type="component" value="Unassembled WGS sequence"/>
</dbReference>
<evidence type="ECO:0000313" key="8">
    <source>
        <dbReference type="Proteomes" id="UP000534294"/>
    </source>
</evidence>
<comment type="cofactor">
    <cofactor evidence="1">
        <name>Zn(2+)</name>
        <dbReference type="ChEBI" id="CHEBI:29105"/>
    </cofactor>
</comment>
<sequence length="205" mass="22774">MLQLETYTGGIVETNGHLLRMPRFNLLVDAPQGVARWLESQNVKVDALFLTHQHFDHVMDASAVKEGHACPVYAWTEFDRDLTLEKFFGAMAGSAFSVPEFAVDHVLKDQTEVTVGDQVWKLQHIPGHSPDSLCFWLGAENLLFSGDVIFSGSLGRSDFPGGSHQQLVTGIREKLWSLPAETQVFPGHGPDTTLGEERRSNPFLQ</sequence>
<dbReference type="EMBL" id="JACHIF010000014">
    <property type="protein sequence ID" value="MBB5040519.1"/>
    <property type="molecule type" value="Genomic_DNA"/>
</dbReference>
<dbReference type="InterPro" id="IPR051453">
    <property type="entry name" value="MBL_Glyoxalase_II"/>
</dbReference>
<reference evidence="7 8" key="1">
    <citation type="submission" date="2020-08" db="EMBL/GenBank/DDBJ databases">
        <title>Genomic Encyclopedia of Type Strains, Phase IV (KMG-IV): sequencing the most valuable type-strain genomes for metagenomic binning, comparative biology and taxonomic classification.</title>
        <authorList>
            <person name="Goeker M."/>
        </authorList>
    </citation>
    <scope>NUCLEOTIDE SEQUENCE [LARGE SCALE GENOMIC DNA]</scope>
    <source>
        <strain evidence="7 8">DSM 12251</strain>
    </source>
</reference>
<feature type="compositionally biased region" description="Basic and acidic residues" evidence="5">
    <location>
        <begin position="195"/>
        <end position="205"/>
    </location>
</feature>
<evidence type="ECO:0000259" key="6">
    <source>
        <dbReference type="SMART" id="SM00849"/>
    </source>
</evidence>
<gene>
    <name evidence="7" type="ORF">HNQ64_004805</name>
</gene>
<dbReference type="InterPro" id="IPR001279">
    <property type="entry name" value="Metallo-B-lactamas"/>
</dbReference>
<evidence type="ECO:0000256" key="3">
    <source>
        <dbReference type="ARBA" id="ARBA00022801"/>
    </source>
</evidence>
<evidence type="ECO:0000256" key="4">
    <source>
        <dbReference type="ARBA" id="ARBA00022833"/>
    </source>
</evidence>
<evidence type="ECO:0000256" key="5">
    <source>
        <dbReference type="SAM" id="MobiDB-lite"/>
    </source>
</evidence>
<dbReference type="GO" id="GO:0046872">
    <property type="term" value="F:metal ion binding"/>
    <property type="evidence" value="ECO:0007669"/>
    <property type="project" value="UniProtKB-KW"/>
</dbReference>
<feature type="domain" description="Metallo-beta-lactamase" evidence="6">
    <location>
        <begin position="13"/>
        <end position="188"/>
    </location>
</feature>
<feature type="region of interest" description="Disordered" evidence="5">
    <location>
        <begin position="184"/>
        <end position="205"/>
    </location>
</feature>
<proteinExistence type="predicted"/>